<evidence type="ECO:0000256" key="2">
    <source>
        <dbReference type="ARBA" id="ARBA00022618"/>
    </source>
</evidence>
<keyword evidence="7 8" id="KW-0131">Cell cycle</keyword>
<evidence type="ECO:0000256" key="1">
    <source>
        <dbReference type="ARBA" id="ARBA00022490"/>
    </source>
</evidence>
<feature type="domain" description="HTH merR-type" evidence="9">
    <location>
        <begin position="1"/>
        <end position="63"/>
    </location>
</feature>
<dbReference type="Proteomes" id="UP000682111">
    <property type="component" value="Unassembled WGS sequence"/>
</dbReference>
<feature type="DNA-binding region" description="H-T-H motif" evidence="8">
    <location>
        <begin position="3"/>
        <end position="23"/>
    </location>
</feature>
<evidence type="ECO:0000256" key="8">
    <source>
        <dbReference type="HAMAP-Rule" id="MF_01170"/>
    </source>
</evidence>
<keyword evidence="3 8" id="KW-0159">Chromosome partition</keyword>
<dbReference type="SMART" id="SM00422">
    <property type="entry name" value="HTH_MERR"/>
    <property type="match status" value="1"/>
</dbReference>
<keyword evidence="6 8" id="KW-0238">DNA-binding</keyword>
<dbReference type="Gene3D" id="1.10.1660.10">
    <property type="match status" value="1"/>
</dbReference>
<organism evidence="10 11">
    <name type="scientific">Robertmurraya siralis</name>
    <dbReference type="NCBI Taxonomy" id="77777"/>
    <lineage>
        <taxon>Bacteria</taxon>
        <taxon>Bacillati</taxon>
        <taxon>Bacillota</taxon>
        <taxon>Bacilli</taxon>
        <taxon>Bacillales</taxon>
        <taxon>Bacillaceae</taxon>
        <taxon>Robertmurraya</taxon>
    </lineage>
</organism>
<dbReference type="SUPFAM" id="SSF46955">
    <property type="entry name" value="Putative DNA-binding domain"/>
    <property type="match status" value="1"/>
</dbReference>
<gene>
    <name evidence="8 10" type="primary">racA</name>
    <name evidence="10" type="ORF">J27TS8_11170</name>
</gene>
<evidence type="ECO:0000313" key="11">
    <source>
        <dbReference type="Proteomes" id="UP000682111"/>
    </source>
</evidence>
<evidence type="ECO:0000256" key="3">
    <source>
        <dbReference type="ARBA" id="ARBA00022829"/>
    </source>
</evidence>
<evidence type="ECO:0000256" key="6">
    <source>
        <dbReference type="ARBA" id="ARBA00023125"/>
    </source>
</evidence>
<dbReference type="GO" id="GO:0003690">
    <property type="term" value="F:double-stranded DNA binding"/>
    <property type="evidence" value="ECO:0007669"/>
    <property type="project" value="UniProtKB-UniRule"/>
</dbReference>
<dbReference type="PROSITE" id="PS50937">
    <property type="entry name" value="HTH_MERR_2"/>
    <property type="match status" value="1"/>
</dbReference>
<keyword evidence="5 8" id="KW-0175">Coiled coil</keyword>
<reference evidence="10" key="1">
    <citation type="submission" date="2021-03" db="EMBL/GenBank/DDBJ databases">
        <title>Antimicrobial resistance genes in bacteria isolated from Japanese honey, and their potential for conferring macrolide and lincosamide resistance in the American foulbrood pathogen Paenibacillus larvae.</title>
        <authorList>
            <person name="Okamoto M."/>
            <person name="Kumagai M."/>
            <person name="Kanamori H."/>
            <person name="Takamatsu D."/>
        </authorList>
    </citation>
    <scope>NUCLEOTIDE SEQUENCE</scope>
    <source>
        <strain evidence="10">J27TS8</strain>
    </source>
</reference>
<dbReference type="GO" id="GO:0007059">
    <property type="term" value="P:chromosome segregation"/>
    <property type="evidence" value="ECO:0007669"/>
    <property type="project" value="UniProtKB-UniRule"/>
</dbReference>
<evidence type="ECO:0000256" key="5">
    <source>
        <dbReference type="ARBA" id="ARBA00023054"/>
    </source>
</evidence>
<dbReference type="GO" id="GO:0030261">
    <property type="term" value="P:chromosome condensation"/>
    <property type="evidence" value="ECO:0007669"/>
    <property type="project" value="UniProtKB-UniRule"/>
</dbReference>
<protein>
    <recommendedName>
        <fullName evidence="8">Chromosome-anchoring protein RacA</fullName>
    </recommendedName>
</protein>
<dbReference type="InterPro" id="IPR023522">
    <property type="entry name" value="Chrosome_anchoring_RacA"/>
</dbReference>
<keyword evidence="4 8" id="KW-0749">Sporulation</keyword>
<accession>A0A919WG54</accession>
<evidence type="ECO:0000256" key="7">
    <source>
        <dbReference type="ARBA" id="ARBA00023306"/>
    </source>
</evidence>
<feature type="coiled-coil region" evidence="8">
    <location>
        <begin position="105"/>
        <end position="139"/>
    </location>
</feature>
<evidence type="ECO:0000313" key="10">
    <source>
        <dbReference type="EMBL" id="GIN61124.1"/>
    </source>
</evidence>
<dbReference type="CDD" id="cd04762">
    <property type="entry name" value="HTH_MerR-trunc"/>
    <property type="match status" value="1"/>
</dbReference>
<dbReference type="InterPro" id="IPR009061">
    <property type="entry name" value="DNA-bd_dom_put_sf"/>
</dbReference>
<dbReference type="GO" id="GO:0006355">
    <property type="term" value="P:regulation of DNA-templated transcription"/>
    <property type="evidence" value="ECO:0007669"/>
    <property type="project" value="InterPro"/>
</dbReference>
<comment type="caution">
    <text evidence="10">The sequence shown here is derived from an EMBL/GenBank/DDBJ whole genome shotgun (WGS) entry which is preliminary data.</text>
</comment>
<keyword evidence="11" id="KW-1185">Reference proteome</keyword>
<keyword evidence="2 8" id="KW-0132">Cell division</keyword>
<comment type="function">
    <text evidence="8">Required for the formation of axial filaments and for anchoring the origin regions at the cell poles in sporulating cells, thus ensuring proper chromosome segregation in the prespore. Binds in a dispersed manner throughout the chromosome but preferentially to sites clustered in the origin portion of the chromosome, causing condensation of the chromosome and its remodeling into an elongated, anchored structure.</text>
</comment>
<comment type="subcellular location">
    <subcellularLocation>
        <location evidence="8">Cytoplasm</location>
    </subcellularLocation>
    <text evidence="8">Localizes to cell poles and nucleoid.</text>
</comment>
<sequence length="166" mass="19444">MNTGAVSKLLGVSSSTVQRWVKHLGLEMERNEFGHFLYSQEDVETLKEFKEQIQKGIPIQHIRVRKPTRRGSVKFQQKQSSLIDKVNKLERSIENKADSVVTYQLLQHRREIEELQGKIEQLTNQVDELQLSLRHSLANVNEQREHEHEASKKQKKKTVFHTLFGF</sequence>
<name>A0A919WG54_9BACI</name>
<dbReference type="GO" id="GO:0008356">
    <property type="term" value="P:asymmetric cell division"/>
    <property type="evidence" value="ECO:0007669"/>
    <property type="project" value="UniProtKB-UniRule"/>
</dbReference>
<dbReference type="HAMAP" id="MF_01170">
    <property type="entry name" value="RacA"/>
    <property type="match status" value="1"/>
</dbReference>
<dbReference type="AlphaFoldDB" id="A0A919WG54"/>
<dbReference type="GO" id="GO:0005737">
    <property type="term" value="C:cytoplasm"/>
    <property type="evidence" value="ECO:0007669"/>
    <property type="project" value="UniProtKB-SubCell"/>
</dbReference>
<dbReference type="Pfam" id="PF13411">
    <property type="entry name" value="MerR_1"/>
    <property type="match status" value="1"/>
</dbReference>
<dbReference type="RefSeq" id="WP_170211324.1">
    <property type="nucleotide sequence ID" value="NZ_BORC01000001.1"/>
</dbReference>
<evidence type="ECO:0000259" key="9">
    <source>
        <dbReference type="PROSITE" id="PS50937"/>
    </source>
</evidence>
<dbReference type="EMBL" id="BORC01000001">
    <property type="protein sequence ID" value="GIN61124.1"/>
    <property type="molecule type" value="Genomic_DNA"/>
</dbReference>
<evidence type="ECO:0000256" key="4">
    <source>
        <dbReference type="ARBA" id="ARBA00022969"/>
    </source>
</evidence>
<dbReference type="GO" id="GO:0030435">
    <property type="term" value="P:sporulation resulting in formation of a cellular spore"/>
    <property type="evidence" value="ECO:0007669"/>
    <property type="project" value="UniProtKB-UniRule"/>
</dbReference>
<comment type="similarity">
    <text evidence="8">Belongs to the RacA family.</text>
</comment>
<keyword evidence="1 8" id="KW-0963">Cytoplasm</keyword>
<proteinExistence type="inferred from homology"/>
<dbReference type="InterPro" id="IPR000551">
    <property type="entry name" value="MerR-type_HTH_dom"/>
</dbReference>